<keyword evidence="1" id="KW-1133">Transmembrane helix</keyword>
<feature type="transmembrane region" description="Helical" evidence="1">
    <location>
        <begin position="308"/>
        <end position="327"/>
    </location>
</feature>
<feature type="transmembrane region" description="Helical" evidence="1">
    <location>
        <begin position="162"/>
        <end position="186"/>
    </location>
</feature>
<organism evidence="2 3">
    <name type="scientific">Butyrivibrio proteoclasticus</name>
    <dbReference type="NCBI Taxonomy" id="43305"/>
    <lineage>
        <taxon>Bacteria</taxon>
        <taxon>Bacillati</taxon>
        <taxon>Bacillota</taxon>
        <taxon>Clostridia</taxon>
        <taxon>Lachnospirales</taxon>
        <taxon>Lachnospiraceae</taxon>
        <taxon>Butyrivibrio</taxon>
    </lineage>
</organism>
<evidence type="ECO:0000313" key="2">
    <source>
        <dbReference type="EMBL" id="SFQ08491.1"/>
    </source>
</evidence>
<name>A0A1I5VM45_9FIRM</name>
<keyword evidence="1" id="KW-0812">Transmembrane</keyword>
<gene>
    <name evidence="2" type="ORF">SAMN04487928_1187</name>
</gene>
<feature type="transmembrane region" description="Helical" evidence="1">
    <location>
        <begin position="20"/>
        <end position="39"/>
    </location>
</feature>
<proteinExistence type="predicted"/>
<feature type="transmembrane region" description="Helical" evidence="1">
    <location>
        <begin position="198"/>
        <end position="214"/>
    </location>
</feature>
<dbReference type="OrthoDB" id="3194717at2"/>
<reference evidence="3" key="1">
    <citation type="submission" date="2016-10" db="EMBL/GenBank/DDBJ databases">
        <authorList>
            <person name="Varghese N."/>
            <person name="Submissions S."/>
        </authorList>
    </citation>
    <scope>NUCLEOTIDE SEQUENCE [LARGE SCALE GENOMIC DNA]</scope>
    <source>
        <strain evidence="3">P18</strain>
    </source>
</reference>
<feature type="transmembrane region" description="Helical" evidence="1">
    <location>
        <begin position="104"/>
        <end position="127"/>
    </location>
</feature>
<dbReference type="RefSeq" id="WP_074888974.1">
    <property type="nucleotide sequence ID" value="NZ_FOXO01000018.1"/>
</dbReference>
<evidence type="ECO:0008006" key="4">
    <source>
        <dbReference type="Google" id="ProtNLM"/>
    </source>
</evidence>
<accession>A0A1I5VM45</accession>
<keyword evidence="1" id="KW-0472">Membrane</keyword>
<dbReference type="AlphaFoldDB" id="A0A1I5VM45"/>
<feature type="transmembrane region" description="Helical" evidence="1">
    <location>
        <begin position="139"/>
        <end position="156"/>
    </location>
</feature>
<feature type="transmembrane region" description="Helical" evidence="1">
    <location>
        <begin position="339"/>
        <end position="358"/>
    </location>
</feature>
<feature type="transmembrane region" description="Helical" evidence="1">
    <location>
        <begin position="370"/>
        <end position="395"/>
    </location>
</feature>
<evidence type="ECO:0000256" key="1">
    <source>
        <dbReference type="SAM" id="Phobius"/>
    </source>
</evidence>
<feature type="transmembrane region" description="Helical" evidence="1">
    <location>
        <begin position="81"/>
        <end position="98"/>
    </location>
</feature>
<feature type="transmembrane region" description="Helical" evidence="1">
    <location>
        <begin position="257"/>
        <end position="276"/>
    </location>
</feature>
<evidence type="ECO:0000313" key="3">
    <source>
        <dbReference type="Proteomes" id="UP000182624"/>
    </source>
</evidence>
<sequence>MFSYKIPKFNIKLNTRKLSIFFTAVYVLSLIPMLVLGFYDFPSADDFSMALETRQYFVQNGDFFGTVLASLQKSWVVYSQYEGYFFSIILTCICPSVFGESFYFLTPFLVLGMLTFGVCYFFDALFVRAWQLDKDLTNAVRMLTLFMMVQCLNGAGTRVEAFYWYSGAINYTFTFGMAFFWLGLLLRSVYEADEKKRFRKLVWASIWAFFMGGANYLSALELAICSVLLLFVFVMVKLEKFNIQGVDAAQRKAFGRIWIPLVINLIGFSFSCFGPGNSNRFAETTQMSPVKAVFVSLYNTFDMLFNDMTRWEVIVILFMLVPVFWKMAEGLKIRLEHPVLFSLFAFLLVSSNMTPPIFATANIDAGRLKALAFMEFVFMLVLTEFYLTAAARQYFDEKYVKDIMQVGSDGSDTFSPVFSMIIASCIVILALGSALSIKPEPDYYSCTSAFYDIAGGSAETYKQENADRLRILRDDSIKNAELTEYSVHPEMLFYMDVTPDSNEWINQATAKYFDKETTVLLPKNN</sequence>
<protein>
    <recommendedName>
        <fullName evidence="4">Glucosyl transferase GtrII</fullName>
    </recommendedName>
</protein>
<feature type="transmembrane region" description="Helical" evidence="1">
    <location>
        <begin position="416"/>
        <end position="437"/>
    </location>
</feature>
<keyword evidence="3" id="KW-1185">Reference proteome</keyword>
<dbReference type="Proteomes" id="UP000182624">
    <property type="component" value="Unassembled WGS sequence"/>
</dbReference>
<dbReference type="EMBL" id="FOXO01000018">
    <property type="protein sequence ID" value="SFQ08491.1"/>
    <property type="molecule type" value="Genomic_DNA"/>
</dbReference>